<keyword evidence="5" id="KW-1185">Reference proteome</keyword>
<feature type="disulfide bond" evidence="1">
    <location>
        <begin position="79"/>
        <end position="88"/>
    </location>
</feature>
<dbReference type="Proteomes" id="UP000285301">
    <property type="component" value="Unassembled WGS sequence"/>
</dbReference>
<evidence type="ECO:0000313" key="5">
    <source>
        <dbReference type="Proteomes" id="UP000285301"/>
    </source>
</evidence>
<organism evidence="4 5">
    <name type="scientific">Dinothrombium tinctorium</name>
    <dbReference type="NCBI Taxonomy" id="1965070"/>
    <lineage>
        <taxon>Eukaryota</taxon>
        <taxon>Metazoa</taxon>
        <taxon>Ecdysozoa</taxon>
        <taxon>Arthropoda</taxon>
        <taxon>Chelicerata</taxon>
        <taxon>Arachnida</taxon>
        <taxon>Acari</taxon>
        <taxon>Acariformes</taxon>
        <taxon>Trombidiformes</taxon>
        <taxon>Prostigmata</taxon>
        <taxon>Anystina</taxon>
        <taxon>Parasitengona</taxon>
        <taxon>Trombidioidea</taxon>
        <taxon>Trombidiidae</taxon>
        <taxon>Dinothrombium</taxon>
    </lineage>
</organism>
<dbReference type="GO" id="GO:0007173">
    <property type="term" value="P:epidermal growth factor receptor signaling pathway"/>
    <property type="evidence" value="ECO:0007669"/>
    <property type="project" value="InterPro"/>
</dbReference>
<dbReference type="PROSITE" id="PS01186">
    <property type="entry name" value="EGF_2"/>
    <property type="match status" value="1"/>
</dbReference>
<protein>
    <submittedName>
        <fullName evidence="4">Protein spitz-like protein</fullName>
    </submittedName>
</protein>
<dbReference type="GO" id="GO:0048018">
    <property type="term" value="F:receptor ligand activity"/>
    <property type="evidence" value="ECO:0007669"/>
    <property type="project" value="InterPro"/>
</dbReference>
<keyword evidence="1" id="KW-0245">EGF-like domain</keyword>
<feature type="transmembrane region" description="Helical" evidence="2">
    <location>
        <begin position="114"/>
        <end position="133"/>
    </location>
</feature>
<proteinExistence type="predicted"/>
<dbReference type="AlphaFoldDB" id="A0A443RQG6"/>
<dbReference type="GO" id="GO:0005154">
    <property type="term" value="F:epidermal growth factor receptor binding"/>
    <property type="evidence" value="ECO:0007669"/>
    <property type="project" value="InterPro"/>
</dbReference>
<accession>A0A443RQG6</accession>
<dbReference type="OrthoDB" id="6233064at2759"/>
<dbReference type="STRING" id="1965070.A0A443RQG6"/>
<dbReference type="CDD" id="cd00054">
    <property type="entry name" value="EGF_CA"/>
    <property type="match status" value="1"/>
</dbReference>
<feature type="domain" description="EGF-like" evidence="3">
    <location>
        <begin position="45"/>
        <end position="89"/>
    </location>
</feature>
<dbReference type="InterPro" id="IPR043403">
    <property type="entry name" value="Gurken/Spitz"/>
</dbReference>
<dbReference type="PROSITE" id="PS00022">
    <property type="entry name" value="EGF_1"/>
    <property type="match status" value="1"/>
</dbReference>
<dbReference type="SUPFAM" id="SSF57196">
    <property type="entry name" value="EGF/Laminin"/>
    <property type="match status" value="1"/>
</dbReference>
<keyword evidence="1" id="KW-1015">Disulfide bond</keyword>
<dbReference type="Gene3D" id="2.10.25.10">
    <property type="entry name" value="Laminin"/>
    <property type="match status" value="1"/>
</dbReference>
<dbReference type="SMART" id="SM00181">
    <property type="entry name" value="EGF"/>
    <property type="match status" value="1"/>
</dbReference>
<comment type="caution">
    <text evidence="1">Lacks conserved residue(s) required for the propagation of feature annotation.</text>
</comment>
<gene>
    <name evidence="4" type="ORF">B4U79_15998</name>
</gene>
<evidence type="ECO:0000256" key="2">
    <source>
        <dbReference type="SAM" id="Phobius"/>
    </source>
</evidence>
<dbReference type="EMBL" id="NCKU01000066">
    <property type="protein sequence ID" value="RWS17502.1"/>
    <property type="molecule type" value="Genomic_DNA"/>
</dbReference>
<name>A0A443RQG6_9ACAR</name>
<evidence type="ECO:0000259" key="3">
    <source>
        <dbReference type="PROSITE" id="PS50026"/>
    </source>
</evidence>
<dbReference type="PROSITE" id="PS50026">
    <property type="entry name" value="EGF_3"/>
    <property type="match status" value="1"/>
</dbReference>
<evidence type="ECO:0000256" key="1">
    <source>
        <dbReference type="PROSITE-ProRule" id="PRU00076"/>
    </source>
</evidence>
<dbReference type="PANTHER" id="PTHR12332">
    <property type="entry name" value="KEREN-RELATED"/>
    <property type="match status" value="1"/>
</dbReference>
<dbReference type="PANTHER" id="PTHR12332:SF1">
    <property type="entry name" value="KEREN-RELATED"/>
    <property type="match status" value="1"/>
</dbReference>
<keyword evidence="2" id="KW-0812">Transmembrane</keyword>
<evidence type="ECO:0000313" key="4">
    <source>
        <dbReference type="EMBL" id="RWS17502.1"/>
    </source>
</evidence>
<keyword evidence="2" id="KW-0472">Membrane</keyword>
<sequence length="318" mass="35261">MALTAHGCVTATTEPYFPFLQACSSRSTPKPRPPSPTTRPNITFQTYACPEAYAKWYCLNGATCFSVRIGESILYNCECADGFMGQRCEFKDLDGSYLPSREKVLIETASVSNGFMVAFLLIVFISIIFYTYLSHKSESLKTWNIPDSSESQRRETALLGCVKIVSNTAQKVSDPGERIQKFGELFRRSFVINLLSKLSLKKNSNALENIVVVQSVEASLPKNSTSREVDINNRSVTLAAGSSSENQLIVGCNTHTSRYERCDECNCNCYHSPELVLNTQHLTALHNCNSTSSQCCDGLILSNSQNLIPRSQQPLLTK</sequence>
<comment type="caution">
    <text evidence="4">The sequence shown here is derived from an EMBL/GenBank/DDBJ whole genome shotgun (WGS) entry which is preliminary data.</text>
</comment>
<reference evidence="4 5" key="1">
    <citation type="journal article" date="2018" name="Gigascience">
        <title>Genomes of trombidid mites reveal novel predicted allergens and laterally-transferred genes associated with secondary metabolism.</title>
        <authorList>
            <person name="Dong X."/>
            <person name="Chaisiri K."/>
            <person name="Xia D."/>
            <person name="Armstrong S.D."/>
            <person name="Fang Y."/>
            <person name="Donnelly M.J."/>
            <person name="Kadowaki T."/>
            <person name="McGarry J.W."/>
            <person name="Darby A.C."/>
            <person name="Makepeace B.L."/>
        </authorList>
    </citation>
    <scope>NUCLEOTIDE SEQUENCE [LARGE SCALE GENOMIC DNA]</scope>
    <source>
        <strain evidence="4">UoL-WK</strain>
    </source>
</reference>
<keyword evidence="2" id="KW-1133">Transmembrane helix</keyword>
<dbReference type="InterPro" id="IPR000742">
    <property type="entry name" value="EGF"/>
</dbReference>